<dbReference type="EMBL" id="BMJY01000002">
    <property type="protein sequence ID" value="GGH38432.1"/>
    <property type="molecule type" value="Genomic_DNA"/>
</dbReference>
<evidence type="ECO:0000313" key="2">
    <source>
        <dbReference type="EMBL" id="GGH38432.1"/>
    </source>
</evidence>
<reference evidence="2" key="1">
    <citation type="journal article" date="2014" name="Int. J. Syst. Evol. Microbiol.">
        <title>Complete genome sequence of Corynebacterium casei LMG S-19264T (=DSM 44701T), isolated from a smear-ripened cheese.</title>
        <authorList>
            <consortium name="US DOE Joint Genome Institute (JGI-PGF)"/>
            <person name="Walter F."/>
            <person name="Albersmeier A."/>
            <person name="Kalinowski J."/>
            <person name="Ruckert C."/>
        </authorList>
    </citation>
    <scope>NUCLEOTIDE SEQUENCE</scope>
    <source>
        <strain evidence="2">CGMCC 1.15794</strain>
    </source>
</reference>
<dbReference type="InterPro" id="IPR025443">
    <property type="entry name" value="DUF4307"/>
</dbReference>
<name>A0A917ICI2_9MICO</name>
<comment type="caution">
    <text evidence="2">The sequence shown here is derived from an EMBL/GenBank/DDBJ whole genome shotgun (WGS) entry which is preliminary data.</text>
</comment>
<keyword evidence="1" id="KW-0472">Membrane</keyword>
<reference evidence="2" key="2">
    <citation type="submission" date="2020-09" db="EMBL/GenBank/DDBJ databases">
        <authorList>
            <person name="Sun Q."/>
            <person name="Zhou Y."/>
        </authorList>
    </citation>
    <scope>NUCLEOTIDE SEQUENCE</scope>
    <source>
        <strain evidence="2">CGMCC 1.15794</strain>
    </source>
</reference>
<accession>A0A917ICI2</accession>
<proteinExistence type="predicted"/>
<dbReference type="Proteomes" id="UP000657592">
    <property type="component" value="Unassembled WGS sequence"/>
</dbReference>
<keyword evidence="1" id="KW-0812">Transmembrane</keyword>
<protein>
    <submittedName>
        <fullName evidence="2">Uncharacterized protein</fullName>
    </submittedName>
</protein>
<dbReference type="Pfam" id="PF14155">
    <property type="entry name" value="DUF4307"/>
    <property type="match status" value="1"/>
</dbReference>
<evidence type="ECO:0000313" key="3">
    <source>
        <dbReference type="Proteomes" id="UP000657592"/>
    </source>
</evidence>
<organism evidence="2 3">
    <name type="scientific">Microbacterium album</name>
    <dbReference type="NCBI Taxonomy" id="2053191"/>
    <lineage>
        <taxon>Bacteria</taxon>
        <taxon>Bacillati</taxon>
        <taxon>Actinomycetota</taxon>
        <taxon>Actinomycetes</taxon>
        <taxon>Micrococcales</taxon>
        <taxon>Microbacteriaceae</taxon>
        <taxon>Microbacterium</taxon>
    </lineage>
</organism>
<dbReference type="AlphaFoldDB" id="A0A917ICI2"/>
<evidence type="ECO:0000256" key="1">
    <source>
        <dbReference type="SAM" id="Phobius"/>
    </source>
</evidence>
<sequence>MTTQAQLDDRYGRTARPRAVLAFWIAVALVAIGGTVWLGWSTVSRTLHAVGVDDLGYTVRDEHTVEVSFQLSAPPGRDIACALEALDAEFGVVGWRIVEYGADGRHARSHTETIPTVAQATTGLVNSCWVT</sequence>
<keyword evidence="1" id="KW-1133">Transmembrane helix</keyword>
<dbReference type="RefSeq" id="WP_188755040.1">
    <property type="nucleotide sequence ID" value="NZ_BMJY01000002.1"/>
</dbReference>
<gene>
    <name evidence="2" type="ORF">GCM10010921_08990</name>
</gene>
<keyword evidence="3" id="KW-1185">Reference proteome</keyword>
<feature type="transmembrane region" description="Helical" evidence="1">
    <location>
        <begin position="21"/>
        <end position="40"/>
    </location>
</feature>